<dbReference type="GO" id="GO:0000976">
    <property type="term" value="F:transcription cis-regulatory region binding"/>
    <property type="evidence" value="ECO:0007669"/>
    <property type="project" value="TreeGrafter"/>
</dbReference>
<feature type="compositionally biased region" description="Basic and acidic residues" evidence="3">
    <location>
        <begin position="705"/>
        <end position="714"/>
    </location>
</feature>
<organism evidence="5 6">
    <name type="scientific">Recurvomyces mirabilis</name>
    <dbReference type="NCBI Taxonomy" id="574656"/>
    <lineage>
        <taxon>Eukaryota</taxon>
        <taxon>Fungi</taxon>
        <taxon>Dikarya</taxon>
        <taxon>Ascomycota</taxon>
        <taxon>Pezizomycotina</taxon>
        <taxon>Dothideomycetes</taxon>
        <taxon>Dothideomycetidae</taxon>
        <taxon>Mycosphaerellales</taxon>
        <taxon>Teratosphaeriaceae</taxon>
        <taxon>Recurvomyces</taxon>
    </lineage>
</organism>
<evidence type="ECO:0000313" key="6">
    <source>
        <dbReference type="Proteomes" id="UP001274830"/>
    </source>
</evidence>
<feature type="compositionally biased region" description="Low complexity" evidence="3">
    <location>
        <begin position="748"/>
        <end position="781"/>
    </location>
</feature>
<dbReference type="AlphaFoldDB" id="A0AAE1C4R8"/>
<keyword evidence="2" id="KW-0539">Nucleus</keyword>
<dbReference type="InterPro" id="IPR001138">
    <property type="entry name" value="Zn2Cys6_DnaBD"/>
</dbReference>
<gene>
    <name evidence="5" type="ORF">LTR78_002157</name>
</gene>
<dbReference type="Pfam" id="PF00172">
    <property type="entry name" value="Zn_clus"/>
    <property type="match status" value="1"/>
</dbReference>
<feature type="region of interest" description="Disordered" evidence="3">
    <location>
        <begin position="744"/>
        <end position="798"/>
    </location>
</feature>
<dbReference type="SMART" id="SM00066">
    <property type="entry name" value="GAL4"/>
    <property type="match status" value="1"/>
</dbReference>
<feature type="region of interest" description="Disordered" evidence="3">
    <location>
        <begin position="252"/>
        <end position="299"/>
    </location>
</feature>
<feature type="region of interest" description="Disordered" evidence="3">
    <location>
        <begin position="692"/>
        <end position="717"/>
    </location>
</feature>
<dbReference type="InterPro" id="IPR021858">
    <property type="entry name" value="Fun_TF"/>
</dbReference>
<keyword evidence="6" id="KW-1185">Reference proteome</keyword>
<dbReference type="CDD" id="cd12148">
    <property type="entry name" value="fungal_TF_MHR"/>
    <property type="match status" value="1"/>
</dbReference>
<dbReference type="GO" id="GO:0005634">
    <property type="term" value="C:nucleus"/>
    <property type="evidence" value="ECO:0007669"/>
    <property type="project" value="UniProtKB-SubCell"/>
</dbReference>
<dbReference type="Proteomes" id="UP001274830">
    <property type="component" value="Unassembled WGS sequence"/>
</dbReference>
<evidence type="ECO:0000259" key="4">
    <source>
        <dbReference type="PROSITE" id="PS50048"/>
    </source>
</evidence>
<feature type="domain" description="Zn(2)-C6 fungal-type" evidence="4">
    <location>
        <begin position="109"/>
        <end position="139"/>
    </location>
</feature>
<dbReference type="GO" id="GO:0000981">
    <property type="term" value="F:DNA-binding transcription factor activity, RNA polymerase II-specific"/>
    <property type="evidence" value="ECO:0007669"/>
    <property type="project" value="InterPro"/>
</dbReference>
<feature type="compositionally biased region" description="Basic and acidic residues" evidence="3">
    <location>
        <begin position="78"/>
        <end position="103"/>
    </location>
</feature>
<evidence type="ECO:0000256" key="3">
    <source>
        <dbReference type="SAM" id="MobiDB-lite"/>
    </source>
</evidence>
<evidence type="ECO:0000313" key="5">
    <source>
        <dbReference type="EMBL" id="KAK3678062.1"/>
    </source>
</evidence>
<accession>A0AAE1C4R8</accession>
<protein>
    <recommendedName>
        <fullName evidence="4">Zn(2)-C6 fungal-type domain-containing protein</fullName>
    </recommendedName>
</protein>
<dbReference type="GO" id="GO:0008270">
    <property type="term" value="F:zinc ion binding"/>
    <property type="evidence" value="ECO:0007669"/>
    <property type="project" value="InterPro"/>
</dbReference>
<dbReference type="Gene3D" id="4.10.240.10">
    <property type="entry name" value="Zn(2)-C6 fungal-type DNA-binding domain"/>
    <property type="match status" value="1"/>
</dbReference>
<feature type="compositionally biased region" description="Low complexity" evidence="3">
    <location>
        <begin position="252"/>
        <end position="272"/>
    </location>
</feature>
<evidence type="ECO:0000256" key="2">
    <source>
        <dbReference type="ARBA" id="ARBA00023242"/>
    </source>
</evidence>
<dbReference type="CDD" id="cd00067">
    <property type="entry name" value="GAL4"/>
    <property type="match status" value="1"/>
</dbReference>
<evidence type="ECO:0000256" key="1">
    <source>
        <dbReference type="ARBA" id="ARBA00004123"/>
    </source>
</evidence>
<feature type="region of interest" description="Disordered" evidence="3">
    <location>
        <begin position="53"/>
        <end position="106"/>
    </location>
</feature>
<dbReference type="Pfam" id="PF11951">
    <property type="entry name" value="Fungal_trans_2"/>
    <property type="match status" value="1"/>
</dbReference>
<dbReference type="PROSITE" id="PS50048">
    <property type="entry name" value="ZN2_CY6_FUNGAL_2"/>
    <property type="match status" value="1"/>
</dbReference>
<dbReference type="PROSITE" id="PS00463">
    <property type="entry name" value="ZN2_CY6_FUNGAL_1"/>
    <property type="match status" value="1"/>
</dbReference>
<dbReference type="GO" id="GO:0045944">
    <property type="term" value="P:positive regulation of transcription by RNA polymerase II"/>
    <property type="evidence" value="ECO:0007669"/>
    <property type="project" value="TreeGrafter"/>
</dbReference>
<sequence length="836" mass="94474">MFSDTASALASIAGQTAYLQSAFDPSYAPLDSSTISPASSGDPALNGEVYSTANTTKRKTPPHANSTKPQKKVKRVGPRSDSKVDAMKDEDGDKDGDGSNDKPKRVRTGCLTCRTRHLKCDEGMPVCHNCKKSNRDCKRGLRLNFIDLWKETPPHLVSAYGTKAWKVEFLDESREIASEYMGGLQKYRPLTRSAQPKIEAEVPALTFDYVTAAPAVPVLLQQPLPPVQSVLLEPYMEMQQQTNMNNLYEPAVQAQQPQIQLQQQPQTQSYSLPPQPDSGSMNGTQYSNSGPSSVAGHTSVTSYNTATQDVQTNEKKEYLDSQDETLFMQVFVEEVGLWMDSMDSQKHFSRLLPFHSLSEPMLVNAFLACGAKHLTLVNPAYTEEKALHYYDTATTHLLQNLQNPNRDTVICATTAVILNVYEIMSERALQRMNHIAGARALIKECGWNARAQGIGSACFWLNVGLEVLSCLHFNWQVAWDPDDWQVDMDFTREIMNGREEVWTHRMLYILAKVCNFRATIPRHAEQDLQDEQIRTQQRYEDWTRVKGWVDAWNDGIPRTMQPMAFLYSHQTSSKSAFPEVWLVKRSAIVGRLFFHTANLLLAQTHPFYSADSEEMGELARRHSNMICGIVAHVKDRGVASVALRSLAHAAEILTDRREQEEVLQIFDKINKETGWRIGFVYEDLKKKWGWNEGPSPQQFAQSHTGAKEQKKVQEEQLQQQQLQQRQLQEAHAQNLQLQQTYSNQNSYTPQPQQRQQQQQQVIQQQQLPTPQQAQPQQPTTPASSKRPPPGIPNPLYAKADFSLPQHPYMNHYVAPNMPFGNGQALGQGLQGGYYSF</sequence>
<name>A0AAE1C4R8_9PEZI</name>
<proteinExistence type="predicted"/>
<dbReference type="InterPro" id="IPR036864">
    <property type="entry name" value="Zn2-C6_fun-type_DNA-bd_sf"/>
</dbReference>
<comment type="caution">
    <text evidence="5">The sequence shown here is derived from an EMBL/GenBank/DDBJ whole genome shotgun (WGS) entry which is preliminary data.</text>
</comment>
<feature type="compositionally biased region" description="Polar residues" evidence="3">
    <location>
        <begin position="694"/>
        <end position="704"/>
    </location>
</feature>
<dbReference type="SUPFAM" id="SSF57701">
    <property type="entry name" value="Zn2/Cys6 DNA-binding domain"/>
    <property type="match status" value="1"/>
</dbReference>
<feature type="compositionally biased region" description="Polar residues" evidence="3">
    <location>
        <begin position="277"/>
        <end position="299"/>
    </location>
</feature>
<dbReference type="PANTHER" id="PTHR37534">
    <property type="entry name" value="TRANSCRIPTIONAL ACTIVATOR PROTEIN UGA3"/>
    <property type="match status" value="1"/>
</dbReference>
<dbReference type="EMBL" id="JAUTXT010000005">
    <property type="protein sequence ID" value="KAK3678062.1"/>
    <property type="molecule type" value="Genomic_DNA"/>
</dbReference>
<reference evidence="5" key="1">
    <citation type="submission" date="2023-07" db="EMBL/GenBank/DDBJ databases">
        <title>Black Yeasts Isolated from many extreme environments.</title>
        <authorList>
            <person name="Coleine C."/>
            <person name="Stajich J.E."/>
            <person name="Selbmann L."/>
        </authorList>
    </citation>
    <scope>NUCLEOTIDE SEQUENCE</scope>
    <source>
        <strain evidence="5">CCFEE 5485</strain>
    </source>
</reference>
<dbReference type="PANTHER" id="PTHR37534:SF40">
    <property type="entry name" value="ZN(2)-C6 FUNGAL-TYPE DOMAIN-CONTAINING PROTEIN"/>
    <property type="match status" value="1"/>
</dbReference>
<comment type="subcellular location">
    <subcellularLocation>
        <location evidence="1">Nucleus</location>
    </subcellularLocation>
</comment>